<reference evidence="10 15" key="2">
    <citation type="submission" date="2016-10" db="EMBL/GenBank/DDBJ databases">
        <authorList>
            <person name="Varghese N."/>
            <person name="Submissions S."/>
        </authorList>
    </citation>
    <scope>NUCLEOTIDE SEQUENCE [LARGE SCALE GENOMIC DNA]</scope>
    <source>
        <strain evidence="10 15">WG10</strain>
    </source>
</reference>
<dbReference type="Proteomes" id="UP000324896">
    <property type="component" value="Unassembled WGS sequence"/>
</dbReference>
<evidence type="ECO:0000256" key="8">
    <source>
        <dbReference type="ARBA" id="ARBA00023277"/>
    </source>
</evidence>
<dbReference type="Gene3D" id="3.40.50.2000">
    <property type="entry name" value="Glycogen Phosphorylase B"/>
    <property type="match status" value="2"/>
</dbReference>
<protein>
    <recommendedName>
        <fullName evidence="4">glycogen phosphorylase</fullName>
        <ecNumber evidence="4">2.4.1.1</ecNumber>
    </recommendedName>
</protein>
<keyword evidence="7" id="KW-0663">Pyridoxal phosphate</keyword>
<dbReference type="InterPro" id="IPR035090">
    <property type="entry name" value="Pyridoxal_P_attach_site"/>
</dbReference>
<dbReference type="GO" id="GO:0008184">
    <property type="term" value="F:glycogen phosphorylase activity"/>
    <property type="evidence" value="ECO:0007669"/>
    <property type="project" value="InterPro"/>
</dbReference>
<gene>
    <name evidence="12" type="ORF">BY453_10253</name>
    <name evidence="10" type="ORF">SAMN04488597_10756</name>
    <name evidence="11" type="ORF">SAMN04515654_102133</name>
</gene>
<accession>A0A1G6M0M1</accession>
<evidence type="ECO:0000256" key="1">
    <source>
        <dbReference type="ARBA" id="ARBA00001275"/>
    </source>
</evidence>
<evidence type="ECO:0000256" key="6">
    <source>
        <dbReference type="ARBA" id="ARBA00022679"/>
    </source>
</evidence>
<dbReference type="SUPFAM" id="SSF53756">
    <property type="entry name" value="UDP-Glycosyltransferase/glycogen phosphorylase"/>
    <property type="match status" value="1"/>
</dbReference>
<dbReference type="Pfam" id="PF00343">
    <property type="entry name" value="Phosphorylase"/>
    <property type="match status" value="1"/>
</dbReference>
<dbReference type="GO" id="GO:0005975">
    <property type="term" value="P:carbohydrate metabolic process"/>
    <property type="evidence" value="ECO:0007669"/>
    <property type="project" value="InterPro"/>
</dbReference>
<dbReference type="GO" id="GO:0030170">
    <property type="term" value="F:pyridoxal phosphate binding"/>
    <property type="evidence" value="ECO:0007669"/>
    <property type="project" value="InterPro"/>
</dbReference>
<dbReference type="EMBL" id="FNEH01000002">
    <property type="protein sequence ID" value="SDI16668.1"/>
    <property type="molecule type" value="Genomic_DNA"/>
</dbReference>
<comment type="cofactor">
    <cofactor evidence="2">
        <name>pyridoxal 5'-phosphate</name>
        <dbReference type="ChEBI" id="CHEBI:597326"/>
    </cofactor>
</comment>
<evidence type="ECO:0000256" key="2">
    <source>
        <dbReference type="ARBA" id="ARBA00001933"/>
    </source>
</evidence>
<reference evidence="11 13" key="1">
    <citation type="submission" date="2016-10" db="EMBL/GenBank/DDBJ databases">
        <authorList>
            <person name="de Groot N.N."/>
        </authorList>
    </citation>
    <scope>NUCLEOTIDE SEQUENCE [LARGE SCALE GENOMIC DNA]</scope>
    <source>
        <strain evidence="11 13">WG7</strain>
    </source>
</reference>
<comment type="catalytic activity">
    <reaction evidence="1">
        <text>[(1-&gt;4)-alpha-D-glucosyl](n) + phosphate = [(1-&gt;4)-alpha-D-glucosyl](n-1) + alpha-D-glucose 1-phosphate</text>
        <dbReference type="Rhea" id="RHEA:41732"/>
        <dbReference type="Rhea" id="RHEA-COMP:9584"/>
        <dbReference type="Rhea" id="RHEA-COMP:9586"/>
        <dbReference type="ChEBI" id="CHEBI:15444"/>
        <dbReference type="ChEBI" id="CHEBI:43474"/>
        <dbReference type="ChEBI" id="CHEBI:58601"/>
        <dbReference type="EC" id="2.4.1.1"/>
    </reaction>
</comment>
<evidence type="ECO:0000313" key="12">
    <source>
        <dbReference type="EMBL" id="TDS34619.1"/>
    </source>
</evidence>
<name>A0A1G6M0M1_9FIRM</name>
<dbReference type="PANTHER" id="PTHR42655">
    <property type="entry name" value="GLYCOGEN PHOSPHORYLASE"/>
    <property type="match status" value="1"/>
</dbReference>
<dbReference type="PROSITE" id="PS00102">
    <property type="entry name" value="PHOSPHORYLASE"/>
    <property type="match status" value="1"/>
</dbReference>
<comment type="similarity">
    <text evidence="3">Belongs to the glycogen phosphorylase family.</text>
</comment>
<evidence type="ECO:0000313" key="11">
    <source>
        <dbReference type="EMBL" id="SDI16668.1"/>
    </source>
</evidence>
<evidence type="ECO:0000256" key="4">
    <source>
        <dbReference type="ARBA" id="ARBA00012591"/>
    </source>
</evidence>
<organism evidence="10 15">
    <name type="scientific">Halanaerobium congolense</name>
    <dbReference type="NCBI Taxonomy" id="54121"/>
    <lineage>
        <taxon>Bacteria</taxon>
        <taxon>Bacillati</taxon>
        <taxon>Bacillota</taxon>
        <taxon>Clostridia</taxon>
        <taxon>Halanaerobiales</taxon>
        <taxon>Halanaerobiaceae</taxon>
        <taxon>Halanaerobium</taxon>
    </lineage>
</organism>
<evidence type="ECO:0000256" key="5">
    <source>
        <dbReference type="ARBA" id="ARBA00022676"/>
    </source>
</evidence>
<dbReference type="EC" id="2.4.1.1" evidence="4"/>
<dbReference type="InterPro" id="IPR000811">
    <property type="entry name" value="Glyco_trans_35"/>
</dbReference>
<dbReference type="RefSeq" id="WP_089716211.1">
    <property type="nucleotide sequence ID" value="NZ_FMYT01000007.1"/>
</dbReference>
<dbReference type="NCBIfam" id="TIGR02094">
    <property type="entry name" value="more_P_ylases"/>
    <property type="match status" value="2"/>
</dbReference>
<dbReference type="EMBL" id="FMYT01000007">
    <property type="protein sequence ID" value="SDC49010.1"/>
    <property type="molecule type" value="Genomic_DNA"/>
</dbReference>
<evidence type="ECO:0000256" key="3">
    <source>
        <dbReference type="ARBA" id="ARBA00006047"/>
    </source>
</evidence>
<dbReference type="Proteomes" id="UP000295758">
    <property type="component" value="Unassembled WGS sequence"/>
</dbReference>
<dbReference type="InterPro" id="IPR052182">
    <property type="entry name" value="Glycogen/Maltodextrin_Phosph"/>
</dbReference>
<evidence type="ECO:0000313" key="10">
    <source>
        <dbReference type="EMBL" id="SDC49010.1"/>
    </source>
</evidence>
<dbReference type="EMBL" id="SOAA01000002">
    <property type="protein sequence ID" value="TDS34619.1"/>
    <property type="molecule type" value="Genomic_DNA"/>
</dbReference>
<evidence type="ECO:0000256" key="9">
    <source>
        <dbReference type="ARBA" id="ARBA00025174"/>
    </source>
</evidence>
<keyword evidence="8" id="KW-0119">Carbohydrate metabolism</keyword>
<dbReference type="AlphaFoldDB" id="A0A1G6M0M1"/>
<evidence type="ECO:0000313" key="14">
    <source>
        <dbReference type="Proteomes" id="UP000295758"/>
    </source>
</evidence>
<sequence length="536" mass="60641">MNNNKPHTAYFCMEYGLDENMRIYAGGLGILAGDILKAAKEFSYPVTGIGLLWRKGYSKQVINAEGRPENQHPVNKEIYEHAVDTGETVSVTIRDQEVKLKIWKLDKFNNATLYLLDANLPENRKYQTITDGLYDGFNEKRIAQEIALGIGGVKAIRKLGLNIDIYHFNEGHAALAGTELIREKMETGMDFHTAWDDVKDEIVFTTHTPVKEGNESHSLDSLKKMSAFNTLTRQQMKEIGDSPFSMTVAGLRLSRISNGVAKLHGQTSREMWKDVAGKSPIISITNGVHRGTWVDDRIVKNMGDTEAIYETHQTMKKELVDFIKEKNGAKLDPDKLIIGFARRATAYKRPNLIFKKSDLIDPYLESGDVQIVFSGKAHPTDDNGKEIVANLVKKAKEFPNSVVFLEDYNMEIARYMTRGVDIWLNNPRKPLEASGTSGMKAAMNGGLNLSILDGWWVEGCEHGINGWQFGDGYVGEGQDESDLYALYRVLLNEVVPTFYGNKDRWKDMMMESIATTYERFSAKKMLERYYSEMYNK</sequence>
<evidence type="ECO:0000313" key="13">
    <source>
        <dbReference type="Proteomes" id="UP000198945"/>
    </source>
</evidence>
<dbReference type="InterPro" id="IPR011834">
    <property type="entry name" value="Agluc_phsphrylas"/>
</dbReference>
<dbReference type="PANTHER" id="PTHR42655:SF1">
    <property type="entry name" value="GLYCOGEN PHOSPHORYLASE"/>
    <property type="match status" value="1"/>
</dbReference>
<reference evidence="12 14" key="3">
    <citation type="submission" date="2019-03" db="EMBL/GenBank/DDBJ databases">
        <title>Deep subsurface shale carbon reservoir microbial communities from Ohio and West Virginia, USA.</title>
        <authorList>
            <person name="Wrighton K."/>
        </authorList>
    </citation>
    <scope>NUCLEOTIDE SEQUENCE [LARGE SCALE GENOMIC DNA]</scope>
    <source>
        <strain evidence="12 14">UTICA-S4D12</strain>
    </source>
</reference>
<keyword evidence="5" id="KW-0328">Glycosyltransferase</keyword>
<dbReference type="Proteomes" id="UP000198945">
    <property type="component" value="Unassembled WGS sequence"/>
</dbReference>
<proteinExistence type="inferred from homology"/>
<comment type="function">
    <text evidence="9">Phosphorylase is an important allosteric enzyme in carbohydrate metabolism. Enzymes from different sources differ in their regulatory mechanisms and in their natural substrates. However, all known phosphorylases share catalytic and structural properties.</text>
</comment>
<evidence type="ECO:0000256" key="7">
    <source>
        <dbReference type="ARBA" id="ARBA00022898"/>
    </source>
</evidence>
<keyword evidence="6" id="KW-0808">Transferase</keyword>
<evidence type="ECO:0000313" key="15">
    <source>
        <dbReference type="Proteomes" id="UP000324896"/>
    </source>
</evidence>